<organism evidence="2 3">
    <name type="scientific">Methanoculleus taiwanensis</name>
    <dbReference type="NCBI Taxonomy" id="1550565"/>
    <lineage>
        <taxon>Archaea</taxon>
        <taxon>Methanobacteriati</taxon>
        <taxon>Methanobacteriota</taxon>
        <taxon>Stenosarchaea group</taxon>
        <taxon>Methanomicrobia</taxon>
        <taxon>Methanomicrobiales</taxon>
        <taxon>Methanomicrobiaceae</taxon>
        <taxon>Methanoculleus</taxon>
    </lineage>
</organism>
<reference evidence="2 3" key="1">
    <citation type="journal article" date="2015" name="Int. J. Syst. Evol. Microbiol.">
        <title>Methanoculleus taiwanensis sp. nov., a methanogen isolated from deep marine sediment at the deformation front area near Taiwan.</title>
        <authorList>
            <person name="Weng C.Y."/>
            <person name="Chen S.C."/>
            <person name="Lai M.C."/>
            <person name="Wu S.Y."/>
            <person name="Lin S."/>
            <person name="Yang T.F."/>
            <person name="Chen P.C."/>
        </authorList>
    </citation>
    <scope>NUCLEOTIDE SEQUENCE [LARGE SCALE GENOMIC DNA]</scope>
    <source>
        <strain evidence="2 3">CYW4</strain>
    </source>
</reference>
<feature type="domain" description="DUF362" evidence="1">
    <location>
        <begin position="44"/>
        <end position="290"/>
    </location>
</feature>
<dbReference type="Pfam" id="PF04015">
    <property type="entry name" value="DUF362"/>
    <property type="match status" value="1"/>
</dbReference>
<proteinExistence type="predicted"/>
<comment type="caution">
    <text evidence="2">The sequence shown here is derived from an EMBL/GenBank/DDBJ whole genome shotgun (WGS) entry which is preliminary data.</text>
</comment>
<gene>
    <name evidence="2" type="ORF">ABH15_10495</name>
</gene>
<dbReference type="Proteomes" id="UP000290932">
    <property type="component" value="Unassembled WGS sequence"/>
</dbReference>
<sequence>MGMAKVYVHAVRADGSVRELSAAIRAAFLQASDDLAWLSPGDTVLLKPALNSGDPYPSTTHPLAVHAVAAVLADRGADVIVGDQAGVEAVVQDSSGSIKGSTADLYAATGMAGDGGLTFIGFEQEGWDRGYSLFPAERTPSWPNGFYYTSVVDRVDHIVALPRLSTHSQAGVTLGFKNWVGILRDDSRVEFHAEGPFYSFVENAVKGTSLTTDYRNRDVFFRRMTEIALCVADKLRATLFVGTKAQLTFGPNAYAVHNSYGGLGEAYTITPDPGCVFASSDPVAAEAVALAILTDMYTGVPFTKKLSWKAALFLNGQAQELSEQSVWENPFVVHALALGLGSRDIKTQYTAVPDDLQQRLDAFIRAGRPAEAGPISTG</sequence>
<evidence type="ECO:0000259" key="1">
    <source>
        <dbReference type="Pfam" id="PF04015"/>
    </source>
</evidence>
<dbReference type="AlphaFoldDB" id="A0A498H3E4"/>
<keyword evidence="3" id="KW-1185">Reference proteome</keyword>
<protein>
    <recommendedName>
        <fullName evidence="1">DUF362 domain-containing protein</fullName>
    </recommendedName>
</protein>
<dbReference type="InterPro" id="IPR007160">
    <property type="entry name" value="DUF362"/>
</dbReference>
<dbReference type="EMBL" id="LHQS01000002">
    <property type="protein sequence ID" value="RXE56486.1"/>
    <property type="molecule type" value="Genomic_DNA"/>
</dbReference>
<evidence type="ECO:0000313" key="2">
    <source>
        <dbReference type="EMBL" id="RXE56486.1"/>
    </source>
</evidence>
<evidence type="ECO:0000313" key="3">
    <source>
        <dbReference type="Proteomes" id="UP000290932"/>
    </source>
</evidence>
<name>A0A498H3E4_9EURY</name>
<accession>A0A498H3E4</accession>